<name>A0A9X7J5L3_9FIRM</name>
<proteinExistence type="predicted"/>
<sequence length="46" mass="5075">MNTDILGHIIQVVRVTGQDLKDLSQRLVIVDDEGGLVCPLGLHHKK</sequence>
<evidence type="ECO:0000313" key="1">
    <source>
        <dbReference type="EMBL" id="PRR76444.1"/>
    </source>
</evidence>
<reference evidence="1 2" key="1">
    <citation type="submission" date="2018-03" db="EMBL/GenBank/DDBJ databases">
        <title>Genome sequence of Moorella stamsii DSM 26217.</title>
        <authorList>
            <person name="Poehlein A."/>
            <person name="Daniel R."/>
        </authorList>
    </citation>
    <scope>NUCLEOTIDE SEQUENCE [LARGE SCALE GENOMIC DNA]</scope>
    <source>
        <strain evidence="2">DSM 26217</strain>
    </source>
</reference>
<gene>
    <name evidence="1" type="ORF">MOST_06120</name>
</gene>
<dbReference type="AlphaFoldDB" id="A0A9X7J5L3"/>
<protein>
    <submittedName>
        <fullName evidence="1">Uncharacterized protein</fullName>
    </submittedName>
</protein>
<organism evidence="1 2">
    <name type="scientific">Neomoorella stamsii</name>
    <dbReference type="NCBI Taxonomy" id="1266720"/>
    <lineage>
        <taxon>Bacteria</taxon>
        <taxon>Bacillati</taxon>
        <taxon>Bacillota</taxon>
        <taxon>Clostridia</taxon>
        <taxon>Neomoorellales</taxon>
        <taxon>Neomoorellaceae</taxon>
        <taxon>Neomoorella</taxon>
    </lineage>
</organism>
<accession>A0A9X7J5L3</accession>
<dbReference type="EMBL" id="PVXL01000021">
    <property type="protein sequence ID" value="PRR76444.1"/>
    <property type="molecule type" value="Genomic_DNA"/>
</dbReference>
<keyword evidence="2" id="KW-1185">Reference proteome</keyword>
<comment type="caution">
    <text evidence="1">The sequence shown here is derived from an EMBL/GenBank/DDBJ whole genome shotgun (WGS) entry which is preliminary data.</text>
</comment>
<dbReference type="Proteomes" id="UP000239430">
    <property type="component" value="Unassembled WGS sequence"/>
</dbReference>
<evidence type="ECO:0000313" key="2">
    <source>
        <dbReference type="Proteomes" id="UP000239430"/>
    </source>
</evidence>